<dbReference type="KEGG" id="plei:Q9312_01390"/>
<accession>A0AA51X6S5</accession>
<reference evidence="2 3" key="1">
    <citation type="submission" date="2023-08" db="EMBL/GenBank/DDBJ databases">
        <title>Pleionea litopenaei sp. nov., isolated from stomach of juvenile Litopenaeus vannamei.</title>
        <authorList>
            <person name="Rho A.M."/>
            <person name="Hwang C.Y."/>
        </authorList>
    </citation>
    <scope>NUCLEOTIDE SEQUENCE [LARGE SCALE GENOMIC DNA]</scope>
    <source>
        <strain evidence="2 3">HL-JVS1</strain>
    </source>
</reference>
<feature type="compositionally biased region" description="Low complexity" evidence="1">
    <location>
        <begin position="71"/>
        <end position="82"/>
    </location>
</feature>
<keyword evidence="3" id="KW-1185">Reference proteome</keyword>
<dbReference type="AlphaFoldDB" id="A0AA51X6S5"/>
<gene>
    <name evidence="2" type="ORF">Q9312_01390</name>
</gene>
<feature type="region of interest" description="Disordered" evidence="1">
    <location>
        <begin position="69"/>
        <end position="98"/>
    </location>
</feature>
<organism evidence="2 3">
    <name type="scientific">Pleionea litopenaei</name>
    <dbReference type="NCBI Taxonomy" id="3070815"/>
    <lineage>
        <taxon>Bacteria</taxon>
        <taxon>Pseudomonadati</taxon>
        <taxon>Pseudomonadota</taxon>
        <taxon>Gammaproteobacteria</taxon>
        <taxon>Oceanospirillales</taxon>
        <taxon>Pleioneaceae</taxon>
        <taxon>Pleionea</taxon>
    </lineage>
</organism>
<dbReference type="Proteomes" id="UP001239782">
    <property type="component" value="Chromosome"/>
</dbReference>
<dbReference type="RefSeq" id="WP_309202732.1">
    <property type="nucleotide sequence ID" value="NZ_CP133548.1"/>
</dbReference>
<evidence type="ECO:0000256" key="1">
    <source>
        <dbReference type="SAM" id="MobiDB-lite"/>
    </source>
</evidence>
<evidence type="ECO:0000313" key="2">
    <source>
        <dbReference type="EMBL" id="WMS87592.1"/>
    </source>
</evidence>
<proteinExistence type="predicted"/>
<protein>
    <submittedName>
        <fullName evidence="2">Uncharacterized protein</fullName>
    </submittedName>
</protein>
<evidence type="ECO:0000313" key="3">
    <source>
        <dbReference type="Proteomes" id="UP001239782"/>
    </source>
</evidence>
<dbReference type="EMBL" id="CP133548">
    <property type="protein sequence ID" value="WMS87592.1"/>
    <property type="molecule type" value="Genomic_DNA"/>
</dbReference>
<sequence>MNKLLVSLLLASCATNVYLLMFTESSIKYDNLTRQLESTQMKLEASQESLALVRVKNLELEKVLQVNKQKSSPSHTLSSTDSRLQDLTGIDQPPSNLRNNKTDTWTIIEEQYLEQGIDNDWANQQEQHLLELFHQTPQLADHPVQQVHCRTTICKLSVNSNQTSSSAIASKLAQYLGDTSWHDPEATFVFEHHANQGTIDFYIGRDGDSFKR</sequence>
<name>A0AA51X6S5_9GAMM</name>